<dbReference type="InterPro" id="IPR018495">
    <property type="entry name" value="Succ_DH_cyt_bsu_CS"/>
</dbReference>
<dbReference type="EMBL" id="CP018799">
    <property type="protein sequence ID" value="ATX79379.1"/>
    <property type="molecule type" value="Genomic_DNA"/>
</dbReference>
<dbReference type="AlphaFoldDB" id="A0A2K8KZM8"/>
<dbReference type="GO" id="GO:0009055">
    <property type="term" value="F:electron transfer activity"/>
    <property type="evidence" value="ECO:0007669"/>
    <property type="project" value="InterPro"/>
</dbReference>
<sequence>MQHQLKTSERPLSPRLTIYRWQPGMIASLAHRASGLALVLFVPLYLWLLRGMTGSTEQFDATSIWLHSGWGKLFLWMVGVSLAYHFCNGIRFLCIDTGWFESRSAMRTSAFIVLGLAAIIGLLLLVLL</sequence>
<dbReference type="PROSITE" id="PS01000">
    <property type="entry name" value="SDH_CYT_1"/>
    <property type="match status" value="1"/>
</dbReference>
<evidence type="ECO:0000256" key="4">
    <source>
        <dbReference type="ARBA" id="ARBA00020076"/>
    </source>
</evidence>
<keyword evidence="9 12" id="KW-0408">Iron</keyword>
<dbReference type="PANTHER" id="PTHR10978:SF5">
    <property type="entry name" value="SUCCINATE DEHYDROGENASE CYTOCHROME B560 SUBUNIT, MITOCHONDRIAL"/>
    <property type="match status" value="1"/>
</dbReference>
<evidence type="ECO:0000256" key="2">
    <source>
        <dbReference type="ARBA" id="ARBA00004141"/>
    </source>
</evidence>
<protein>
    <recommendedName>
        <fullName evidence="4">Succinate dehydrogenase cytochrome b556 subunit</fullName>
    </recommendedName>
</protein>
<organism evidence="14 15">
    <name type="scientific">Mariprofundus aestuarium</name>
    <dbReference type="NCBI Taxonomy" id="1921086"/>
    <lineage>
        <taxon>Bacteria</taxon>
        <taxon>Pseudomonadati</taxon>
        <taxon>Pseudomonadota</taxon>
        <taxon>Candidatius Mariprofundia</taxon>
        <taxon>Mariprofundales</taxon>
        <taxon>Mariprofundaceae</taxon>
        <taxon>Mariprofundus</taxon>
    </lineage>
</organism>
<dbReference type="OrthoDB" id="9799441at2"/>
<keyword evidence="7 12" id="KW-0479">Metal-binding</keyword>
<comment type="subunit">
    <text evidence="11">Part of an enzyme complex containing four subunits: a flavoprotein, an iron-sulfur protein, plus two membrane-anchoring proteins, SdhC and SdhD. The complex can form homotrimers.</text>
</comment>
<reference evidence="14 15" key="1">
    <citation type="submission" date="2016-12" db="EMBL/GenBank/DDBJ databases">
        <title>Isolation and genomic insights into novel planktonic Zetaproteobacteria from stratified waters of the Chesapeake Bay.</title>
        <authorList>
            <person name="McAllister S.M."/>
            <person name="Kato S."/>
            <person name="Chan C.S."/>
            <person name="Chiu B.K."/>
            <person name="Field E.K."/>
        </authorList>
    </citation>
    <scope>NUCLEOTIDE SEQUENCE [LARGE SCALE GENOMIC DNA]</scope>
    <source>
        <strain evidence="14 15">CP-5</strain>
    </source>
</reference>
<dbReference type="PIRSF" id="PIRSF000178">
    <property type="entry name" value="SDH_cyt_b560"/>
    <property type="match status" value="1"/>
</dbReference>
<feature type="transmembrane region" description="Helical" evidence="13">
    <location>
        <begin position="69"/>
        <end position="87"/>
    </location>
</feature>
<comment type="similarity">
    <text evidence="3">Belongs to the cytochrome b560 family.</text>
</comment>
<dbReference type="CDD" id="cd03499">
    <property type="entry name" value="SQR_TypeC_SdhC"/>
    <property type="match status" value="1"/>
</dbReference>
<dbReference type="InterPro" id="IPR014314">
    <property type="entry name" value="Succ_DH_cytb556"/>
</dbReference>
<feature type="binding site" description="axial binding residue" evidence="12">
    <location>
        <position position="85"/>
    </location>
    <ligand>
        <name>heme</name>
        <dbReference type="ChEBI" id="CHEBI:30413"/>
        <note>ligand shared with second transmembrane subunit</note>
    </ligand>
    <ligandPart>
        <name>Fe</name>
        <dbReference type="ChEBI" id="CHEBI:18248"/>
    </ligandPart>
</feature>
<dbReference type="GO" id="GO:0046872">
    <property type="term" value="F:metal ion binding"/>
    <property type="evidence" value="ECO:0007669"/>
    <property type="project" value="UniProtKB-KW"/>
</dbReference>
<evidence type="ECO:0000256" key="12">
    <source>
        <dbReference type="PIRSR" id="PIRSR000178-1"/>
    </source>
</evidence>
<evidence type="ECO:0000256" key="9">
    <source>
        <dbReference type="ARBA" id="ARBA00023004"/>
    </source>
</evidence>
<keyword evidence="10 13" id="KW-0472">Membrane</keyword>
<dbReference type="InterPro" id="IPR034804">
    <property type="entry name" value="SQR/QFR_C/D"/>
</dbReference>
<evidence type="ECO:0000256" key="7">
    <source>
        <dbReference type="ARBA" id="ARBA00022723"/>
    </source>
</evidence>
<keyword evidence="15" id="KW-1185">Reference proteome</keyword>
<dbReference type="InterPro" id="IPR000701">
    <property type="entry name" value="SuccDH_FuR_B_TM-su"/>
</dbReference>
<accession>A0A2K8KZM8</accession>
<evidence type="ECO:0000256" key="10">
    <source>
        <dbReference type="ARBA" id="ARBA00023136"/>
    </source>
</evidence>
<evidence type="ECO:0000256" key="13">
    <source>
        <dbReference type="SAM" id="Phobius"/>
    </source>
</evidence>
<dbReference type="Pfam" id="PF01127">
    <property type="entry name" value="Sdh_cyt"/>
    <property type="match status" value="1"/>
</dbReference>
<comment type="function">
    <text evidence="1">Membrane-anchoring subunit of succinate dehydrogenase (SDH).</text>
</comment>
<evidence type="ECO:0000256" key="1">
    <source>
        <dbReference type="ARBA" id="ARBA00004050"/>
    </source>
</evidence>
<feature type="transmembrane region" description="Helical" evidence="13">
    <location>
        <begin position="29"/>
        <end position="49"/>
    </location>
</feature>
<dbReference type="GO" id="GO:0005886">
    <property type="term" value="C:plasma membrane"/>
    <property type="evidence" value="ECO:0007669"/>
    <property type="project" value="TreeGrafter"/>
</dbReference>
<evidence type="ECO:0000313" key="15">
    <source>
        <dbReference type="Proteomes" id="UP000231701"/>
    </source>
</evidence>
<keyword evidence="5 12" id="KW-0349">Heme</keyword>
<dbReference type="KEGG" id="maes:Ga0123461_0959"/>
<evidence type="ECO:0000313" key="14">
    <source>
        <dbReference type="EMBL" id="ATX79379.1"/>
    </source>
</evidence>
<dbReference type="Gene3D" id="1.20.1300.10">
    <property type="entry name" value="Fumarate reductase/succinate dehydrogenase, transmembrane subunit"/>
    <property type="match status" value="1"/>
</dbReference>
<dbReference type="GO" id="GO:0006099">
    <property type="term" value="P:tricarboxylic acid cycle"/>
    <property type="evidence" value="ECO:0007669"/>
    <property type="project" value="InterPro"/>
</dbReference>
<feature type="transmembrane region" description="Helical" evidence="13">
    <location>
        <begin position="108"/>
        <end position="127"/>
    </location>
</feature>
<name>A0A2K8KZM8_MARES</name>
<evidence type="ECO:0000256" key="8">
    <source>
        <dbReference type="ARBA" id="ARBA00022989"/>
    </source>
</evidence>
<proteinExistence type="inferred from homology"/>
<dbReference type="NCBIfam" id="TIGR02970">
    <property type="entry name" value="succ_dehyd_cytB"/>
    <property type="match status" value="1"/>
</dbReference>
<evidence type="ECO:0000256" key="5">
    <source>
        <dbReference type="ARBA" id="ARBA00022617"/>
    </source>
</evidence>
<keyword evidence="6 13" id="KW-0812">Transmembrane</keyword>
<dbReference type="SUPFAM" id="SSF81343">
    <property type="entry name" value="Fumarate reductase respiratory complex transmembrane subunits"/>
    <property type="match status" value="1"/>
</dbReference>
<comment type="cofactor">
    <cofactor evidence="12">
        <name>heme</name>
        <dbReference type="ChEBI" id="CHEBI:30413"/>
    </cofactor>
    <text evidence="12">The heme is bound between the two transmembrane subunits.</text>
</comment>
<gene>
    <name evidence="14" type="ORF">Ga0123461_0959</name>
</gene>
<dbReference type="RefSeq" id="WP_100277279.1">
    <property type="nucleotide sequence ID" value="NZ_CP018799.1"/>
</dbReference>
<comment type="subcellular location">
    <subcellularLocation>
        <location evidence="2">Membrane</location>
        <topology evidence="2">Multi-pass membrane protein</topology>
    </subcellularLocation>
</comment>
<dbReference type="Proteomes" id="UP000231701">
    <property type="component" value="Chromosome"/>
</dbReference>
<evidence type="ECO:0000256" key="6">
    <source>
        <dbReference type="ARBA" id="ARBA00022692"/>
    </source>
</evidence>
<evidence type="ECO:0000256" key="3">
    <source>
        <dbReference type="ARBA" id="ARBA00007244"/>
    </source>
</evidence>
<evidence type="ECO:0000256" key="11">
    <source>
        <dbReference type="ARBA" id="ARBA00025912"/>
    </source>
</evidence>
<dbReference type="PANTHER" id="PTHR10978">
    <property type="entry name" value="SUCCINATE DEHYDROGENASE CYTOCHROME B560 SUBUNIT"/>
    <property type="match status" value="1"/>
</dbReference>
<keyword evidence="8 13" id="KW-1133">Transmembrane helix</keyword>